<dbReference type="AlphaFoldDB" id="A0A166J353"/>
<sequence length="109" mass="11785">MPRRNASRLFSPTTRIGNRPLDVPLALVLNGTPAPTLPMHPGANSCIIPRPKSGLTCRRPMCCTAPQCSWAFAFVHVSNPSKRNHDITTSAPSLSSYTEVPAVLSPHKL</sequence>
<accession>A0A166J353</accession>
<keyword evidence="2" id="KW-1185">Reference proteome</keyword>
<evidence type="ECO:0000313" key="2">
    <source>
        <dbReference type="Proteomes" id="UP000076532"/>
    </source>
</evidence>
<reference evidence="1 2" key="1">
    <citation type="journal article" date="2016" name="Mol. Biol. Evol.">
        <title>Comparative Genomics of Early-Diverging Mushroom-Forming Fungi Provides Insights into the Origins of Lignocellulose Decay Capabilities.</title>
        <authorList>
            <person name="Nagy L.G."/>
            <person name="Riley R."/>
            <person name="Tritt A."/>
            <person name="Adam C."/>
            <person name="Daum C."/>
            <person name="Floudas D."/>
            <person name="Sun H."/>
            <person name="Yadav J.S."/>
            <person name="Pangilinan J."/>
            <person name="Larsson K.H."/>
            <person name="Matsuura K."/>
            <person name="Barry K."/>
            <person name="Labutti K."/>
            <person name="Kuo R."/>
            <person name="Ohm R.A."/>
            <person name="Bhattacharya S.S."/>
            <person name="Shirouzu T."/>
            <person name="Yoshinaga Y."/>
            <person name="Martin F.M."/>
            <person name="Grigoriev I.V."/>
            <person name="Hibbett D.S."/>
        </authorList>
    </citation>
    <scope>NUCLEOTIDE SEQUENCE [LARGE SCALE GENOMIC DNA]</scope>
    <source>
        <strain evidence="1 2">CBS 109695</strain>
    </source>
</reference>
<proteinExistence type="predicted"/>
<gene>
    <name evidence="1" type="ORF">FIBSPDRAFT_539488</name>
</gene>
<dbReference type="Proteomes" id="UP000076532">
    <property type="component" value="Unassembled WGS sequence"/>
</dbReference>
<dbReference type="EMBL" id="KV417555">
    <property type="protein sequence ID" value="KZP20448.1"/>
    <property type="molecule type" value="Genomic_DNA"/>
</dbReference>
<name>A0A166J353_9AGAM</name>
<organism evidence="1 2">
    <name type="scientific">Athelia psychrophila</name>
    <dbReference type="NCBI Taxonomy" id="1759441"/>
    <lineage>
        <taxon>Eukaryota</taxon>
        <taxon>Fungi</taxon>
        <taxon>Dikarya</taxon>
        <taxon>Basidiomycota</taxon>
        <taxon>Agaricomycotina</taxon>
        <taxon>Agaricomycetes</taxon>
        <taxon>Agaricomycetidae</taxon>
        <taxon>Atheliales</taxon>
        <taxon>Atheliaceae</taxon>
        <taxon>Athelia</taxon>
    </lineage>
</organism>
<protein>
    <submittedName>
        <fullName evidence="1">Uncharacterized protein</fullName>
    </submittedName>
</protein>
<evidence type="ECO:0000313" key="1">
    <source>
        <dbReference type="EMBL" id="KZP20448.1"/>
    </source>
</evidence>